<evidence type="ECO:0000313" key="1">
    <source>
        <dbReference type="EMBL" id="UPV77031.1"/>
    </source>
</evidence>
<organism evidence="1 2">
    <name type="scientific">Halorussus limi</name>
    <dbReference type="NCBI Taxonomy" id="2938695"/>
    <lineage>
        <taxon>Archaea</taxon>
        <taxon>Methanobacteriati</taxon>
        <taxon>Methanobacteriota</taxon>
        <taxon>Stenosarchaea group</taxon>
        <taxon>Halobacteria</taxon>
        <taxon>Halobacteriales</taxon>
        <taxon>Haladaptataceae</taxon>
        <taxon>Halorussus</taxon>
    </lineage>
</organism>
<dbReference type="Proteomes" id="UP000830729">
    <property type="component" value="Plasmid unnamed3"/>
</dbReference>
<accession>A0A8U0I2D9</accession>
<dbReference type="InterPro" id="IPR010712">
    <property type="entry name" value="Arsenical-R_ArsD"/>
</dbReference>
<evidence type="ECO:0000313" key="2">
    <source>
        <dbReference type="Proteomes" id="UP000830729"/>
    </source>
</evidence>
<geneLocation type="plasmid" evidence="1 2">
    <name>unnamed3</name>
</geneLocation>
<dbReference type="NCBIfam" id="NF033727">
    <property type="entry name" value="chaperon_ArsD"/>
    <property type="match status" value="1"/>
</dbReference>
<proteinExistence type="predicted"/>
<protein>
    <submittedName>
        <fullName evidence="1">Arsenite efflux transporter metallochaperone ArsD</fullName>
    </submittedName>
</protein>
<keyword evidence="2" id="KW-1185">Reference proteome</keyword>
<name>A0A8U0I2D9_9EURY</name>
<dbReference type="GO" id="GO:0003677">
    <property type="term" value="F:DNA binding"/>
    <property type="evidence" value="ECO:0007669"/>
    <property type="project" value="InterPro"/>
</dbReference>
<dbReference type="AlphaFoldDB" id="A0A8U0I2D9"/>
<dbReference type="EMBL" id="CP096662">
    <property type="protein sequence ID" value="UPV77031.1"/>
    <property type="molecule type" value="Genomic_DNA"/>
</dbReference>
<dbReference type="KEGG" id="halx:M0R89_21675"/>
<dbReference type="GO" id="GO:0045892">
    <property type="term" value="P:negative regulation of DNA-templated transcription"/>
    <property type="evidence" value="ECO:0007669"/>
    <property type="project" value="InterPro"/>
</dbReference>
<dbReference type="Gene3D" id="3.40.30.10">
    <property type="entry name" value="Glutaredoxin"/>
    <property type="match status" value="1"/>
</dbReference>
<keyword evidence="1" id="KW-0614">Plasmid</keyword>
<dbReference type="Pfam" id="PF06953">
    <property type="entry name" value="ArsD"/>
    <property type="match status" value="1"/>
</dbReference>
<gene>
    <name evidence="1" type="primary">arsD</name>
    <name evidence="1" type="ORF">M0R89_21675</name>
</gene>
<dbReference type="GO" id="GO:0046685">
    <property type="term" value="P:response to arsenic-containing substance"/>
    <property type="evidence" value="ECO:0007669"/>
    <property type="project" value="InterPro"/>
</dbReference>
<dbReference type="GeneID" id="78823419"/>
<reference evidence="1 2" key="1">
    <citation type="submission" date="2022-04" db="EMBL/GenBank/DDBJ databases">
        <title>Diverse halophilic archaea isolated from saline environments.</title>
        <authorList>
            <person name="Cui H.-L."/>
        </authorList>
    </citation>
    <scope>NUCLEOTIDE SEQUENCE [LARGE SCALE GENOMIC DNA]</scope>
    <source>
        <strain evidence="1 2">XZYJT49</strain>
        <plasmid evidence="1 2">unnamed3</plasmid>
    </source>
</reference>
<sequence>MIELTLYEEAMCCSTGVCGPDPDDELVEVSAALDQLEEEFDLEVSRANMQHDIDRFLETEAIADLVDEHGPSILPITVLDDEILAKSAYLSYDELAGEIREQQNTPQEA</sequence>
<dbReference type="RefSeq" id="WP_248653057.1">
    <property type="nucleotide sequence ID" value="NZ_CP096662.1"/>
</dbReference>